<dbReference type="Proteomes" id="UP000002320">
    <property type="component" value="Unassembled WGS sequence"/>
</dbReference>
<feature type="region of interest" description="Disordered" evidence="1">
    <location>
        <begin position="138"/>
        <end position="159"/>
    </location>
</feature>
<organism>
    <name type="scientific">Culex quinquefasciatus</name>
    <name type="common">Southern house mosquito</name>
    <name type="synonym">Culex pungens</name>
    <dbReference type="NCBI Taxonomy" id="7176"/>
    <lineage>
        <taxon>Eukaryota</taxon>
        <taxon>Metazoa</taxon>
        <taxon>Ecdysozoa</taxon>
        <taxon>Arthropoda</taxon>
        <taxon>Hexapoda</taxon>
        <taxon>Insecta</taxon>
        <taxon>Pterygota</taxon>
        <taxon>Neoptera</taxon>
        <taxon>Endopterygota</taxon>
        <taxon>Diptera</taxon>
        <taxon>Nematocera</taxon>
        <taxon>Culicoidea</taxon>
        <taxon>Culicidae</taxon>
        <taxon>Culicinae</taxon>
        <taxon>Culicini</taxon>
        <taxon>Culex</taxon>
        <taxon>Culex</taxon>
    </lineage>
</organism>
<reference evidence="2" key="1">
    <citation type="submission" date="2007-03" db="EMBL/GenBank/DDBJ databases">
        <title>Annotation of Culex pipiens quinquefasciatus.</title>
        <authorList>
            <consortium name="The Broad Institute Genome Sequencing Platform"/>
            <person name="Atkinson P.W."/>
            <person name="Hemingway J."/>
            <person name="Christensen B.M."/>
            <person name="Higgs S."/>
            <person name="Kodira C."/>
            <person name="Hannick L."/>
            <person name="Megy K."/>
            <person name="O'Leary S."/>
            <person name="Pearson M."/>
            <person name="Haas B.J."/>
            <person name="Mauceli E."/>
            <person name="Wortman J.R."/>
            <person name="Lee N.H."/>
            <person name="Guigo R."/>
            <person name="Stanke M."/>
            <person name="Alvarado L."/>
            <person name="Amedeo P."/>
            <person name="Antoine C.H."/>
            <person name="Arensburger P."/>
            <person name="Bidwell S.L."/>
            <person name="Crawford M."/>
            <person name="Camaro F."/>
            <person name="Devon K."/>
            <person name="Engels R."/>
            <person name="Hammond M."/>
            <person name="Howarth C."/>
            <person name="Koehrsen M."/>
            <person name="Lawson D."/>
            <person name="Montgomery P."/>
            <person name="Nene V."/>
            <person name="Nusbaum C."/>
            <person name="Puiu D."/>
            <person name="Romero-Severson J."/>
            <person name="Severson D.W."/>
            <person name="Shumway M."/>
            <person name="Sisk P."/>
            <person name="Stolte C."/>
            <person name="Zeng Q."/>
            <person name="Eisenstadt E."/>
            <person name="Fraser-Liggett C."/>
            <person name="Strausberg R."/>
            <person name="Galagan J."/>
            <person name="Birren B."/>
            <person name="Collins F.H."/>
        </authorList>
    </citation>
    <scope>NUCLEOTIDE SEQUENCE [LARGE SCALE GENOMIC DNA]</scope>
    <source>
        <strain evidence="2">JHB</strain>
    </source>
</reference>
<accession>B0WHJ1</accession>
<dbReference type="KEGG" id="cqu:CpipJ_CPIJ006784"/>
<dbReference type="EnsemblMetazoa" id="CPIJ006784-RA">
    <property type="protein sequence ID" value="CPIJ006784-PA"/>
    <property type="gene ID" value="CPIJ006784"/>
</dbReference>
<dbReference type="VEuPathDB" id="VectorBase:CPIJ006784"/>
<evidence type="ECO:0000313" key="2">
    <source>
        <dbReference type="EMBL" id="EDS27769.1"/>
    </source>
</evidence>
<keyword evidence="4" id="KW-1185">Reference proteome</keyword>
<proteinExistence type="predicted"/>
<protein>
    <submittedName>
        <fullName evidence="2">Av71 muscle cell intermediate filament</fullName>
    </submittedName>
</protein>
<gene>
    <name evidence="3" type="primary">6038362</name>
    <name evidence="2" type="ORF">CpipJ_CPIJ006784</name>
</gene>
<evidence type="ECO:0000313" key="3">
    <source>
        <dbReference type="EnsemblMetazoa" id="CPIJ006784-PA"/>
    </source>
</evidence>
<sequence length="189" mass="21821">MRFHFNSRVLLRKNEANQSTRPEKAFWLGDGRSQKVSGYLATWLSGLPFKHTIRDEIPPGHSRIFGHGSAETSPWLTAPVPRLLALPPRKSEVRSQMSEVRSQKSEIKIRSQKSEIKIRSQKFPEPKIESVHKPFSLKSGHTAQTQLPTNRTPRQKQRSVIPAIKDLSDEIPRSVTYDTKTQWCRLFRR</sequence>
<dbReference type="InParanoid" id="B0WHJ1"/>
<dbReference type="EMBL" id="DS231936">
    <property type="protein sequence ID" value="EDS27769.1"/>
    <property type="molecule type" value="Genomic_DNA"/>
</dbReference>
<evidence type="ECO:0000313" key="4">
    <source>
        <dbReference type="Proteomes" id="UP000002320"/>
    </source>
</evidence>
<evidence type="ECO:0000256" key="1">
    <source>
        <dbReference type="SAM" id="MobiDB-lite"/>
    </source>
</evidence>
<feature type="compositionally biased region" description="Polar residues" evidence="1">
    <location>
        <begin position="139"/>
        <end position="152"/>
    </location>
</feature>
<dbReference type="AlphaFoldDB" id="B0WHJ1"/>
<dbReference type="HOGENOM" id="CLU_1435735_0_0_1"/>
<reference evidence="3" key="2">
    <citation type="submission" date="2021-02" db="UniProtKB">
        <authorList>
            <consortium name="EnsemblMetazoa"/>
        </authorList>
    </citation>
    <scope>IDENTIFICATION</scope>
    <source>
        <strain evidence="3">JHB</strain>
    </source>
</reference>
<name>B0WHJ1_CULQU</name>